<organism evidence="10 11">
    <name type="scientific">Fusobacterium equinum</name>
    <dbReference type="NCBI Taxonomy" id="134605"/>
    <lineage>
        <taxon>Bacteria</taxon>
        <taxon>Fusobacteriati</taxon>
        <taxon>Fusobacteriota</taxon>
        <taxon>Fusobacteriia</taxon>
        <taxon>Fusobacteriales</taxon>
        <taxon>Fusobacteriaceae</taxon>
        <taxon>Fusobacterium</taxon>
    </lineage>
</organism>
<evidence type="ECO:0000256" key="6">
    <source>
        <dbReference type="ARBA" id="ARBA00022967"/>
    </source>
</evidence>
<evidence type="ECO:0000256" key="4">
    <source>
        <dbReference type="ARBA" id="ARBA00022741"/>
    </source>
</evidence>
<evidence type="ECO:0000256" key="2">
    <source>
        <dbReference type="ARBA" id="ARBA00022448"/>
    </source>
</evidence>
<dbReference type="GO" id="GO:0006865">
    <property type="term" value="P:amino acid transport"/>
    <property type="evidence" value="ECO:0007669"/>
    <property type="project" value="UniProtKB-KW"/>
</dbReference>
<dbReference type="InterPro" id="IPR027417">
    <property type="entry name" value="P-loop_NTPase"/>
</dbReference>
<dbReference type="SUPFAM" id="SSF52540">
    <property type="entry name" value="P-loop containing nucleoside triphosphate hydrolases"/>
    <property type="match status" value="1"/>
</dbReference>
<name>A0A133N730_9FUSO</name>
<keyword evidence="7" id="KW-0029">Amino-acid transport</keyword>
<keyword evidence="4" id="KW-0547">Nucleotide-binding</keyword>
<dbReference type="GO" id="GO:0016887">
    <property type="term" value="F:ATP hydrolysis activity"/>
    <property type="evidence" value="ECO:0007669"/>
    <property type="project" value="InterPro"/>
</dbReference>
<evidence type="ECO:0000256" key="5">
    <source>
        <dbReference type="ARBA" id="ARBA00022840"/>
    </source>
</evidence>
<sequence length="339" mass="37867">MKGATAMIQLKQVNKIYNNGFHAVKDINLEIQKGDIFGIIGLSGAGKSSLIRMLNRLEETSSGEIWMDGVNINSLSKDQLLEKRKKIGMIFQHFNLLSSRTVSENIAFSLEIANWKQEDIQRRVKELLELVELSEKANYYPSQLSGGQKQRVAIARALANKPDILLSDEATSALDPKTTKSILDLLREIQKKFSLTVVMITHQMEVVREICNKVAVMSEGKIVEQGGVHHIFSNPTSEITKELISYVPEKKEQNFTRKKGHMLLKLNFLGSISEEPIISNIIRTCAIDISIISGKIDTLATMNVGHLYVELSGNLEAQEKAIAAFQEADVKVEVIYNAL</sequence>
<protein>
    <submittedName>
        <fullName evidence="10">ABC transporter, ATP-binding protein</fullName>
    </submittedName>
</protein>
<evidence type="ECO:0000256" key="8">
    <source>
        <dbReference type="ARBA" id="ARBA00023136"/>
    </source>
</evidence>
<evidence type="ECO:0000256" key="7">
    <source>
        <dbReference type="ARBA" id="ARBA00022970"/>
    </source>
</evidence>
<gene>
    <name evidence="10" type="ORF">HMPREF3206_01834</name>
</gene>
<feature type="domain" description="ABC transporter" evidence="9">
    <location>
        <begin position="8"/>
        <end position="244"/>
    </location>
</feature>
<evidence type="ECO:0000313" key="10">
    <source>
        <dbReference type="EMBL" id="KXA12116.1"/>
    </source>
</evidence>
<dbReference type="GO" id="GO:0005524">
    <property type="term" value="F:ATP binding"/>
    <property type="evidence" value="ECO:0007669"/>
    <property type="project" value="UniProtKB-KW"/>
</dbReference>
<dbReference type="InterPro" id="IPR041701">
    <property type="entry name" value="MetN_ABC"/>
</dbReference>
<dbReference type="Pfam" id="PF00005">
    <property type="entry name" value="ABC_tran"/>
    <property type="match status" value="1"/>
</dbReference>
<dbReference type="Pfam" id="PF09383">
    <property type="entry name" value="NIL"/>
    <property type="match status" value="1"/>
</dbReference>
<dbReference type="PROSITE" id="PS00211">
    <property type="entry name" value="ABC_TRANSPORTER_1"/>
    <property type="match status" value="1"/>
</dbReference>
<dbReference type="FunFam" id="3.40.50.300:FF:000056">
    <property type="entry name" value="Cell division ATP-binding protein FtsE"/>
    <property type="match status" value="1"/>
</dbReference>
<dbReference type="EMBL" id="LRPX01000104">
    <property type="protein sequence ID" value="KXA12116.1"/>
    <property type="molecule type" value="Genomic_DNA"/>
</dbReference>
<dbReference type="InterPro" id="IPR050086">
    <property type="entry name" value="MetN_ABC_transporter-like"/>
</dbReference>
<dbReference type="GO" id="GO:0005886">
    <property type="term" value="C:plasma membrane"/>
    <property type="evidence" value="ECO:0007669"/>
    <property type="project" value="UniProtKB-ARBA"/>
</dbReference>
<evidence type="ECO:0000256" key="3">
    <source>
        <dbReference type="ARBA" id="ARBA00022475"/>
    </source>
</evidence>
<dbReference type="PROSITE" id="PS50893">
    <property type="entry name" value="ABC_TRANSPORTER_2"/>
    <property type="match status" value="1"/>
</dbReference>
<dbReference type="SMART" id="SM00930">
    <property type="entry name" value="NIL"/>
    <property type="match status" value="1"/>
</dbReference>
<dbReference type="PANTHER" id="PTHR43166">
    <property type="entry name" value="AMINO ACID IMPORT ATP-BINDING PROTEIN"/>
    <property type="match status" value="1"/>
</dbReference>
<comment type="similarity">
    <text evidence="1">Belongs to the ABC transporter superfamily.</text>
</comment>
<keyword evidence="11" id="KW-1185">Reference proteome</keyword>
<keyword evidence="2" id="KW-0813">Transport</keyword>
<dbReference type="SMART" id="SM00382">
    <property type="entry name" value="AAA"/>
    <property type="match status" value="1"/>
</dbReference>
<accession>A0A133N730</accession>
<dbReference type="PATRIC" id="fig|134605.3.peg.1813"/>
<dbReference type="InterPro" id="IPR018449">
    <property type="entry name" value="NIL_domain"/>
</dbReference>
<keyword evidence="6" id="KW-1278">Translocase</keyword>
<evidence type="ECO:0000259" key="9">
    <source>
        <dbReference type="PROSITE" id="PS50893"/>
    </source>
</evidence>
<keyword evidence="5 10" id="KW-0067">ATP-binding</keyword>
<dbReference type="InterPro" id="IPR017871">
    <property type="entry name" value="ABC_transporter-like_CS"/>
</dbReference>
<dbReference type="PANTHER" id="PTHR43166:SF30">
    <property type="entry name" value="METHIONINE IMPORT ATP-BINDING PROTEIN METN"/>
    <property type="match status" value="1"/>
</dbReference>
<proteinExistence type="inferred from homology"/>
<dbReference type="CDD" id="cd03258">
    <property type="entry name" value="ABC_MetN_methionine_transporter"/>
    <property type="match status" value="1"/>
</dbReference>
<dbReference type="Gene3D" id="3.30.70.260">
    <property type="match status" value="1"/>
</dbReference>
<dbReference type="InterPro" id="IPR003439">
    <property type="entry name" value="ABC_transporter-like_ATP-bd"/>
</dbReference>
<dbReference type="STRING" id="134605.HMPREF3206_01834"/>
<dbReference type="InterPro" id="IPR045865">
    <property type="entry name" value="ACT-like_dom_sf"/>
</dbReference>
<keyword evidence="8" id="KW-0472">Membrane</keyword>
<dbReference type="Gene3D" id="3.40.50.300">
    <property type="entry name" value="P-loop containing nucleotide triphosphate hydrolases"/>
    <property type="match status" value="1"/>
</dbReference>
<evidence type="ECO:0000256" key="1">
    <source>
        <dbReference type="ARBA" id="ARBA00005417"/>
    </source>
</evidence>
<dbReference type="AlphaFoldDB" id="A0A133N730"/>
<dbReference type="Proteomes" id="UP000070617">
    <property type="component" value="Unassembled WGS sequence"/>
</dbReference>
<dbReference type="InterPro" id="IPR003593">
    <property type="entry name" value="AAA+_ATPase"/>
</dbReference>
<keyword evidence="3" id="KW-1003">Cell membrane</keyword>
<comment type="caution">
    <text evidence="10">The sequence shown here is derived from an EMBL/GenBank/DDBJ whole genome shotgun (WGS) entry which is preliminary data.</text>
</comment>
<reference evidence="11" key="1">
    <citation type="submission" date="2016-01" db="EMBL/GenBank/DDBJ databases">
        <authorList>
            <person name="Mitreva M."/>
            <person name="Pepin K.H."/>
            <person name="Mihindukulasuriya K.A."/>
            <person name="Fulton R."/>
            <person name="Fronick C."/>
            <person name="O'Laughlin M."/>
            <person name="Miner T."/>
            <person name="Herter B."/>
            <person name="Rosa B.A."/>
            <person name="Cordes M."/>
            <person name="Tomlinson C."/>
            <person name="Wollam A."/>
            <person name="Palsikar V.B."/>
            <person name="Mardis E.R."/>
            <person name="Wilson R.K."/>
        </authorList>
    </citation>
    <scope>NUCLEOTIDE SEQUENCE [LARGE SCALE GENOMIC DNA]</scope>
    <source>
        <strain evidence="11">CMW8396</strain>
    </source>
</reference>
<evidence type="ECO:0000313" key="11">
    <source>
        <dbReference type="Proteomes" id="UP000070617"/>
    </source>
</evidence>
<dbReference type="SUPFAM" id="SSF55021">
    <property type="entry name" value="ACT-like"/>
    <property type="match status" value="1"/>
</dbReference>